<organism evidence="3 4">
    <name type="scientific">Ephemerocybe angulata</name>
    <dbReference type="NCBI Taxonomy" id="980116"/>
    <lineage>
        <taxon>Eukaryota</taxon>
        <taxon>Fungi</taxon>
        <taxon>Dikarya</taxon>
        <taxon>Basidiomycota</taxon>
        <taxon>Agaricomycotina</taxon>
        <taxon>Agaricomycetes</taxon>
        <taxon>Agaricomycetidae</taxon>
        <taxon>Agaricales</taxon>
        <taxon>Agaricineae</taxon>
        <taxon>Psathyrellaceae</taxon>
        <taxon>Ephemerocybe</taxon>
    </lineage>
</organism>
<dbReference type="InterPro" id="IPR001810">
    <property type="entry name" value="F-box_dom"/>
</dbReference>
<accession>A0A8H5F510</accession>
<protein>
    <recommendedName>
        <fullName evidence="2">F-box domain-containing protein</fullName>
    </recommendedName>
</protein>
<feature type="compositionally biased region" description="Low complexity" evidence="1">
    <location>
        <begin position="1"/>
        <end position="15"/>
    </location>
</feature>
<comment type="caution">
    <text evidence="3">The sequence shown here is derived from an EMBL/GenBank/DDBJ whole genome shotgun (WGS) entry which is preliminary data.</text>
</comment>
<reference evidence="3 4" key="1">
    <citation type="journal article" date="2020" name="ISME J.">
        <title>Uncovering the hidden diversity of litter-decomposition mechanisms in mushroom-forming fungi.</title>
        <authorList>
            <person name="Floudas D."/>
            <person name="Bentzer J."/>
            <person name="Ahren D."/>
            <person name="Johansson T."/>
            <person name="Persson P."/>
            <person name="Tunlid A."/>
        </authorList>
    </citation>
    <scope>NUCLEOTIDE SEQUENCE [LARGE SCALE GENOMIC DNA]</scope>
    <source>
        <strain evidence="3 4">CBS 175.51</strain>
    </source>
</reference>
<feature type="region of interest" description="Disordered" evidence="1">
    <location>
        <begin position="1"/>
        <end position="25"/>
    </location>
</feature>
<dbReference type="EMBL" id="JAACJK010000165">
    <property type="protein sequence ID" value="KAF5323891.1"/>
    <property type="molecule type" value="Genomic_DNA"/>
</dbReference>
<dbReference type="OrthoDB" id="2823912at2759"/>
<dbReference type="AlphaFoldDB" id="A0A8H5F510"/>
<evidence type="ECO:0000313" key="3">
    <source>
        <dbReference type="EMBL" id="KAF5323891.1"/>
    </source>
</evidence>
<gene>
    <name evidence="3" type="ORF">D9611_008451</name>
</gene>
<keyword evidence="4" id="KW-1185">Reference proteome</keyword>
<dbReference type="PROSITE" id="PS50181">
    <property type="entry name" value="FBOX"/>
    <property type="match status" value="1"/>
</dbReference>
<evidence type="ECO:0000256" key="1">
    <source>
        <dbReference type="SAM" id="MobiDB-lite"/>
    </source>
</evidence>
<feature type="domain" description="F-box" evidence="2">
    <location>
        <begin position="26"/>
        <end position="73"/>
    </location>
</feature>
<dbReference type="InterPro" id="IPR036047">
    <property type="entry name" value="F-box-like_dom_sf"/>
</dbReference>
<dbReference type="Proteomes" id="UP000541558">
    <property type="component" value="Unassembled WGS sequence"/>
</dbReference>
<name>A0A8H5F510_9AGAR</name>
<proteinExistence type="predicted"/>
<dbReference type="SUPFAM" id="SSF81383">
    <property type="entry name" value="F-box domain"/>
    <property type="match status" value="1"/>
</dbReference>
<sequence length="630" mass="71557">MAKSSASTSTPSVSTEAKKGRKKRNLKTITTLPAELISLIMQGLDPKTILNVARTNKFFRNTLVPMKALWLAKLKEIGAPEPPRGVPQHVWLRMLATTNCCSCGKSNVKINTHVLRRICRECMLSSCIQSTIASPPTPPQSTLRTEAINYVPTMLRGKFEDQYFLPELEAVEKRLTVLNCAVRDGKPDAQKLLDEFKAQRITLVVDCQLIYTKLSQWISLEEAMKKERAQSAKEARVQLIQQRFYDLAIYNKIDVDAAVQVSELKFSKAAKLTDKAWATYRTTFEPAVIKARDLRHKGIRDIRTLNICLKWNMWRNETFKGNTWKALRVPAVFPTKRDVPHPLVAELQDIDAELDIGPERYNDLVTQFPTILHDLEAQRFRRLHASLPVEMRLRCEKEGIEPLDLAAAIFPVELYEGYGVSAFVVTRDAHLLWPNFDDLPTFSYPLAVAACSLVSMCGLDPETTLATEMDQRGECFICNRCTYIELVRTSGPRPADKVYIKAFSWRSAIKHVCDIREGCSKHKFSFRLLTCIHPSFKGQADECLAMAQRDVLPTKRVWRCNHCIGVYRLGWDVKQNVTAHVISQHGIANPIDGTDIILDEIMHWFSLFPWRVEVGRPLVVAATGFEEVLD</sequence>
<evidence type="ECO:0000313" key="4">
    <source>
        <dbReference type="Proteomes" id="UP000541558"/>
    </source>
</evidence>
<evidence type="ECO:0000259" key="2">
    <source>
        <dbReference type="PROSITE" id="PS50181"/>
    </source>
</evidence>